<evidence type="ECO:0000313" key="2">
    <source>
        <dbReference type="Proteomes" id="UP000703822"/>
    </source>
</evidence>
<protein>
    <submittedName>
        <fullName evidence="1">Uncharacterized protein</fullName>
    </submittedName>
</protein>
<sequence>MGCPNIGRGVKVIEIELKVFIDVLKASNLTKAKLAHGKARVWLDLDKLIIVYNGQETPLKRQSLNYGGYRYYLYCPNCGEARTSLYWYCEDLSCRKCLGLHNRTLNRSKTDCVYYWEQAVKEAQKIVPEYEAKDYLTPDFPDKPKRMHWKTYYKHRAKYYQYWRKGEDLWLNRASRLLKS</sequence>
<dbReference type="EMBL" id="JAHAGS010000001">
    <property type="protein sequence ID" value="MBS6096899.1"/>
    <property type="molecule type" value="Genomic_DNA"/>
</dbReference>
<dbReference type="Proteomes" id="UP000703822">
    <property type="component" value="Unassembled WGS sequence"/>
</dbReference>
<reference evidence="1" key="1">
    <citation type="submission" date="2021-05" db="EMBL/GenBank/DDBJ databases">
        <title>Infant gut strain persistence is associated with maternal origin, phylogeny, and functional potential including surface adhesion and iron acquisition.</title>
        <authorList>
            <person name="Lou Y.C."/>
        </authorList>
    </citation>
    <scope>NUCLEOTIDE SEQUENCE</scope>
    <source>
        <strain evidence="1">L3_122_031G1_dasL3_122_031G1_maxbin2.maxbin.025s ta_sub</strain>
    </source>
</reference>
<name>A0A3E4XJ00_STRVE</name>
<gene>
    <name evidence="1" type="ORF">KH901_00015</name>
</gene>
<comment type="caution">
    <text evidence="1">The sequence shown here is derived from an EMBL/GenBank/DDBJ whole genome shotgun (WGS) entry which is preliminary data.</text>
</comment>
<proteinExistence type="predicted"/>
<dbReference type="AlphaFoldDB" id="A0A3E4XJ00"/>
<accession>A0A3E4XJ00</accession>
<organism evidence="1 2">
    <name type="scientific">Streptococcus vestibularis</name>
    <dbReference type="NCBI Taxonomy" id="1343"/>
    <lineage>
        <taxon>Bacteria</taxon>
        <taxon>Bacillati</taxon>
        <taxon>Bacillota</taxon>
        <taxon>Bacilli</taxon>
        <taxon>Lactobacillales</taxon>
        <taxon>Streptococcaceae</taxon>
        <taxon>Streptococcus</taxon>
    </lineage>
</organism>
<evidence type="ECO:0000313" key="1">
    <source>
        <dbReference type="EMBL" id="MBS6096899.1"/>
    </source>
</evidence>